<gene>
    <name evidence="1" type="ORF">A2Z22_01125</name>
</gene>
<organism evidence="1 2">
    <name type="scientific">Candidatus Woesebacteria bacterium RBG_16_34_12</name>
    <dbReference type="NCBI Taxonomy" id="1802480"/>
    <lineage>
        <taxon>Bacteria</taxon>
        <taxon>Candidatus Woeseibacteriota</taxon>
    </lineage>
</organism>
<reference evidence="1 2" key="1">
    <citation type="journal article" date="2016" name="Nat. Commun.">
        <title>Thousands of microbial genomes shed light on interconnected biogeochemical processes in an aquifer system.</title>
        <authorList>
            <person name="Anantharaman K."/>
            <person name="Brown C.T."/>
            <person name="Hug L.A."/>
            <person name="Sharon I."/>
            <person name="Castelle C.J."/>
            <person name="Probst A.J."/>
            <person name="Thomas B.C."/>
            <person name="Singh A."/>
            <person name="Wilkins M.J."/>
            <person name="Karaoz U."/>
            <person name="Brodie E.L."/>
            <person name="Williams K.H."/>
            <person name="Hubbard S.S."/>
            <person name="Banfield J.F."/>
        </authorList>
    </citation>
    <scope>NUCLEOTIDE SEQUENCE [LARGE SCALE GENOMIC DNA]</scope>
</reference>
<evidence type="ECO:0000313" key="2">
    <source>
        <dbReference type="Proteomes" id="UP000177053"/>
    </source>
</evidence>
<dbReference type="EMBL" id="MGFS01000025">
    <property type="protein sequence ID" value="OGM11167.1"/>
    <property type="molecule type" value="Genomic_DNA"/>
</dbReference>
<protein>
    <submittedName>
        <fullName evidence="1">Uncharacterized protein</fullName>
    </submittedName>
</protein>
<name>A0A1F7X7Z5_9BACT</name>
<dbReference type="Proteomes" id="UP000177053">
    <property type="component" value="Unassembled WGS sequence"/>
</dbReference>
<evidence type="ECO:0000313" key="1">
    <source>
        <dbReference type="EMBL" id="OGM11167.1"/>
    </source>
</evidence>
<sequence length="80" mass="9228">MTLEGNGKTWWIRLRGEPPPVTDGERSFMLGTEEDWLREQEIRDAGRLIATKDPEAIKIGRAKLRACLGRELPEDFDLFK</sequence>
<proteinExistence type="predicted"/>
<dbReference type="AlphaFoldDB" id="A0A1F7X7Z5"/>
<accession>A0A1F7X7Z5</accession>
<comment type="caution">
    <text evidence="1">The sequence shown here is derived from an EMBL/GenBank/DDBJ whole genome shotgun (WGS) entry which is preliminary data.</text>
</comment>